<feature type="domain" description="GST C-terminal" evidence="9">
    <location>
        <begin position="125"/>
        <end position="258"/>
    </location>
</feature>
<dbReference type="InterPro" id="IPR040079">
    <property type="entry name" value="Glutathione_S-Trfase"/>
</dbReference>
<dbReference type="FunFam" id="3.40.30.10:FF:000123">
    <property type="entry name" value="Glutathione transferase o1"/>
    <property type="match status" value="1"/>
</dbReference>
<dbReference type="GeneID" id="9948848"/>
<dbReference type="GO" id="GO:0005737">
    <property type="term" value="C:cytoplasm"/>
    <property type="evidence" value="ECO:0007669"/>
    <property type="project" value="InterPro"/>
</dbReference>
<comment type="similarity">
    <text evidence="1 6">Belongs to the GST superfamily. Omega family.</text>
</comment>
<dbReference type="RefSeq" id="XP_003146962.1">
    <property type="nucleotide sequence ID" value="XM_003146914.2"/>
</dbReference>
<feature type="domain" description="GST N-terminal" evidence="8">
    <location>
        <begin position="42"/>
        <end position="120"/>
    </location>
</feature>
<keyword evidence="7" id="KW-0732">Signal</keyword>
<comment type="catalytic activity">
    <reaction evidence="5 6">
        <text>L-dehydroascorbate + 2 glutathione = glutathione disulfide + L-ascorbate</text>
        <dbReference type="Rhea" id="RHEA:24424"/>
        <dbReference type="ChEBI" id="CHEBI:38290"/>
        <dbReference type="ChEBI" id="CHEBI:57925"/>
        <dbReference type="ChEBI" id="CHEBI:58297"/>
        <dbReference type="ChEBI" id="CHEBI:58539"/>
        <dbReference type="EC" id="1.8.5.1"/>
    </reaction>
</comment>
<gene>
    <name evidence="10" type="ORF">LOAG_11393</name>
</gene>
<dbReference type="OrthoDB" id="5800246at2759"/>
<dbReference type="PROSITE" id="PS50405">
    <property type="entry name" value="GST_CTER"/>
    <property type="match status" value="1"/>
</dbReference>
<dbReference type="PRINTS" id="PR01625">
    <property type="entry name" value="GSTRNSFRASEO"/>
</dbReference>
<dbReference type="GO" id="GO:0004364">
    <property type="term" value="F:glutathione transferase activity"/>
    <property type="evidence" value="ECO:0007669"/>
    <property type="project" value="UniProtKB-UniRule"/>
</dbReference>
<feature type="chain" id="PRO_5010362500" description="Glutathione S-transferase omega" evidence="7">
    <location>
        <begin position="22"/>
        <end position="280"/>
    </location>
</feature>
<evidence type="ECO:0000259" key="9">
    <source>
        <dbReference type="PROSITE" id="PS50405"/>
    </source>
</evidence>
<evidence type="ECO:0000259" key="8">
    <source>
        <dbReference type="PROSITE" id="PS50404"/>
    </source>
</evidence>
<keyword evidence="6 10" id="KW-0808">Transferase</keyword>
<dbReference type="InterPro" id="IPR036282">
    <property type="entry name" value="Glutathione-S-Trfase_C_sf"/>
</dbReference>
<dbReference type="InterPro" id="IPR050983">
    <property type="entry name" value="GST_Omega/HSP26"/>
</dbReference>
<dbReference type="InterPro" id="IPR004045">
    <property type="entry name" value="Glutathione_S-Trfase_N"/>
</dbReference>
<dbReference type="SFLD" id="SFLDG00358">
    <property type="entry name" value="Main_(cytGST)"/>
    <property type="match status" value="1"/>
</dbReference>
<dbReference type="SFLD" id="SFLDS00019">
    <property type="entry name" value="Glutathione_Transferase_(cytos"/>
    <property type="match status" value="1"/>
</dbReference>
<dbReference type="AlphaFoldDB" id="A0A1S0TMZ9"/>
<dbReference type="EC" id="2.5.1.18" evidence="6"/>
<protein>
    <recommendedName>
        <fullName evidence="6">Glutathione S-transferase omega</fullName>
        <shortName evidence="6">GSTO</shortName>
        <ecNumber evidence="6">1.20.4.2</ecNumber>
        <ecNumber evidence="6">1.8.5.1</ecNumber>
        <ecNumber evidence="6">2.5.1.18</ecNumber>
    </recommendedName>
    <alternativeName>
        <fullName evidence="6">Glutathione-dependent dehydroascorbate reductase</fullName>
    </alternativeName>
    <alternativeName>
        <fullName evidence="6">Monomethylarsonic acid reductase</fullName>
    </alternativeName>
</protein>
<proteinExistence type="inferred from homology"/>
<dbReference type="GO" id="GO:0045174">
    <property type="term" value="F:glutathione dehydrogenase (ascorbate) activity"/>
    <property type="evidence" value="ECO:0007669"/>
    <property type="project" value="UniProtKB-UniRule"/>
</dbReference>
<comment type="catalytic activity">
    <reaction evidence="3 6">
        <text>RX + glutathione = an S-substituted glutathione + a halide anion + H(+)</text>
        <dbReference type="Rhea" id="RHEA:16437"/>
        <dbReference type="ChEBI" id="CHEBI:15378"/>
        <dbReference type="ChEBI" id="CHEBI:16042"/>
        <dbReference type="ChEBI" id="CHEBI:17792"/>
        <dbReference type="ChEBI" id="CHEBI:57925"/>
        <dbReference type="ChEBI" id="CHEBI:90779"/>
        <dbReference type="EC" id="2.5.1.18"/>
    </reaction>
</comment>
<evidence type="ECO:0000313" key="10">
    <source>
        <dbReference type="EMBL" id="EFO17107.1"/>
    </source>
</evidence>
<dbReference type="SUPFAM" id="SSF52833">
    <property type="entry name" value="Thioredoxin-like"/>
    <property type="match status" value="1"/>
</dbReference>
<comment type="catalytic activity">
    <reaction evidence="4 6">
        <text>methylarsonate + 2 glutathione + H(+) = methylarsonous acid + glutathione disulfide + H2O</text>
        <dbReference type="Rhea" id="RHEA:15969"/>
        <dbReference type="ChEBI" id="CHEBI:15377"/>
        <dbReference type="ChEBI" id="CHEBI:15378"/>
        <dbReference type="ChEBI" id="CHEBI:17826"/>
        <dbReference type="ChEBI" id="CHEBI:33409"/>
        <dbReference type="ChEBI" id="CHEBI:57925"/>
        <dbReference type="ChEBI" id="CHEBI:58297"/>
        <dbReference type="EC" id="1.20.4.2"/>
    </reaction>
</comment>
<evidence type="ECO:0000256" key="4">
    <source>
        <dbReference type="ARBA" id="ARBA00048353"/>
    </source>
</evidence>
<sequence length="280" mass="32345">MFNPLLIWILCLSSVNIAVVSKLVGFTSKILQQDDPEPSPGDNIRIYSMRFCPYCDRVIIAAYKKGLQFEVLNINLQNKPGWFLSKHPEGTVPVLEHDGKLVSDSRVIIEYLDDAFPETSILPKEPYLRAKQRYYAIKLESVCNTIHKVSYLTKLSGNITILAIELAKAEELLQSPFYSDTAVGLPDIMLYPFIQRLHVIRQFVKDNFLDDYFPNNFPKLVKWFVKMRTMPEIQIVRESERHLKAFLISKAKQNATDFDVDLSHPNTPINWKFFNNSTIQ</sequence>
<evidence type="ECO:0000256" key="5">
    <source>
        <dbReference type="ARBA" id="ARBA00049544"/>
    </source>
</evidence>
<evidence type="ECO:0000256" key="3">
    <source>
        <dbReference type="ARBA" id="ARBA00047960"/>
    </source>
</evidence>
<dbReference type="Gene3D" id="1.20.1050.10">
    <property type="match status" value="1"/>
</dbReference>
<dbReference type="Gene3D" id="3.40.30.10">
    <property type="entry name" value="Glutaredoxin"/>
    <property type="match status" value="1"/>
</dbReference>
<dbReference type="EC" id="1.8.5.1" evidence="6"/>
<dbReference type="InterPro" id="IPR005442">
    <property type="entry name" value="GST_omega"/>
</dbReference>
<dbReference type="GO" id="GO:0006749">
    <property type="term" value="P:glutathione metabolic process"/>
    <property type="evidence" value="ECO:0007669"/>
    <property type="project" value="UniProtKB-UniRule"/>
</dbReference>
<dbReference type="OMA" id="WYTDYSP"/>
<dbReference type="CTD" id="9948848"/>
<dbReference type="KEGG" id="loa:LOAG_11393"/>
<feature type="signal peptide" evidence="7">
    <location>
        <begin position="1"/>
        <end position="21"/>
    </location>
</feature>
<dbReference type="PANTHER" id="PTHR43968">
    <property type="match status" value="1"/>
</dbReference>
<dbReference type="InParanoid" id="A0A1S0TMZ9"/>
<keyword evidence="2 6" id="KW-0560">Oxidoreductase</keyword>
<dbReference type="EC" id="1.20.4.2" evidence="6"/>
<dbReference type="InterPro" id="IPR010987">
    <property type="entry name" value="Glutathione-S-Trfase_C-like"/>
</dbReference>
<dbReference type="InterPro" id="IPR036249">
    <property type="entry name" value="Thioredoxin-like_sf"/>
</dbReference>
<evidence type="ECO:0000256" key="7">
    <source>
        <dbReference type="SAM" id="SignalP"/>
    </source>
</evidence>
<comment type="function">
    <text evidence="6">Exhibits glutathione-dependent thiol transferase activity. Has high dehydroascorbate reductase activity and may contribute to the recycling of ascorbic acid. Participates in the biotransformation of inorganic arsenic and reduces monomethylarsonic acid (MMA).</text>
</comment>
<organism evidence="10">
    <name type="scientific">Loa loa</name>
    <name type="common">Eye worm</name>
    <name type="synonym">Filaria loa</name>
    <dbReference type="NCBI Taxonomy" id="7209"/>
    <lineage>
        <taxon>Eukaryota</taxon>
        <taxon>Metazoa</taxon>
        <taxon>Ecdysozoa</taxon>
        <taxon>Nematoda</taxon>
        <taxon>Chromadorea</taxon>
        <taxon>Rhabditida</taxon>
        <taxon>Spirurina</taxon>
        <taxon>Spiruromorpha</taxon>
        <taxon>Filarioidea</taxon>
        <taxon>Onchocercidae</taxon>
        <taxon>Loa</taxon>
    </lineage>
</organism>
<dbReference type="SUPFAM" id="SSF47616">
    <property type="entry name" value="GST C-terminal domain-like"/>
    <property type="match status" value="1"/>
</dbReference>
<dbReference type="FunCoup" id="A0A1S0TMZ9">
    <property type="interactions" value="839"/>
</dbReference>
<dbReference type="PROSITE" id="PS50404">
    <property type="entry name" value="GST_NTER"/>
    <property type="match status" value="1"/>
</dbReference>
<evidence type="ECO:0000256" key="1">
    <source>
        <dbReference type="ARBA" id="ARBA00011067"/>
    </source>
</evidence>
<accession>A0A1S0TMZ9</accession>
<dbReference type="EMBL" id="JH712223">
    <property type="protein sequence ID" value="EFO17107.1"/>
    <property type="molecule type" value="Genomic_DNA"/>
</dbReference>
<name>A0A1S0TMZ9_LOALO</name>
<dbReference type="PROSITE" id="PS51354">
    <property type="entry name" value="GLUTAREDOXIN_2"/>
    <property type="match status" value="1"/>
</dbReference>
<evidence type="ECO:0000256" key="2">
    <source>
        <dbReference type="ARBA" id="ARBA00023002"/>
    </source>
</evidence>
<dbReference type="Pfam" id="PF13417">
    <property type="entry name" value="GST_N_3"/>
    <property type="match status" value="1"/>
</dbReference>
<reference evidence="10" key="1">
    <citation type="submission" date="2012-04" db="EMBL/GenBank/DDBJ databases">
        <title>The Genome Sequence of Loa loa.</title>
        <authorList>
            <consortium name="The Broad Institute Genome Sequencing Platform"/>
            <consortium name="Broad Institute Genome Sequencing Center for Infectious Disease"/>
            <person name="Nutman T.B."/>
            <person name="Fink D.L."/>
            <person name="Russ C."/>
            <person name="Young S."/>
            <person name="Zeng Q."/>
            <person name="Gargeya S."/>
            <person name="Alvarado L."/>
            <person name="Berlin A."/>
            <person name="Chapman S.B."/>
            <person name="Chen Z."/>
            <person name="Freedman E."/>
            <person name="Gellesch M."/>
            <person name="Goldberg J."/>
            <person name="Griggs A."/>
            <person name="Gujja S."/>
            <person name="Heilman E.R."/>
            <person name="Heiman D."/>
            <person name="Howarth C."/>
            <person name="Mehta T."/>
            <person name="Neiman D."/>
            <person name="Pearson M."/>
            <person name="Roberts A."/>
            <person name="Saif S."/>
            <person name="Shea T."/>
            <person name="Shenoy N."/>
            <person name="Sisk P."/>
            <person name="Stolte C."/>
            <person name="Sykes S."/>
            <person name="White J."/>
            <person name="Yandava C."/>
            <person name="Haas B."/>
            <person name="Henn M.R."/>
            <person name="Nusbaum C."/>
            <person name="Birren B."/>
        </authorList>
    </citation>
    <scope>NUCLEOTIDE SEQUENCE [LARGE SCALE GENOMIC DNA]</scope>
</reference>
<dbReference type="GO" id="GO:0050610">
    <property type="term" value="F:methylarsonate reductase activity"/>
    <property type="evidence" value="ECO:0007669"/>
    <property type="project" value="UniProtKB-UniRule"/>
</dbReference>
<evidence type="ECO:0000256" key="6">
    <source>
        <dbReference type="RuleBase" id="RU368071"/>
    </source>
</evidence>
<dbReference type="PANTHER" id="PTHR43968:SF6">
    <property type="entry name" value="GLUTATHIONE S-TRANSFERASE OMEGA"/>
    <property type="match status" value="1"/>
</dbReference>